<name>A0ABP5CZU0_9PSEU</name>
<keyword evidence="4" id="KW-1185">Reference proteome</keyword>
<proteinExistence type="predicted"/>
<comment type="caution">
    <text evidence="3">The sequence shown here is derived from an EMBL/GenBank/DDBJ whole genome shotgun (WGS) entry which is preliminary data.</text>
</comment>
<sequence>MGSTTMKSMRVALVGGAVAAAALLSACSGNGAAGNGSAAPAPIKNIADTAAFHGTAKGNNSAAKGGSSGGVSGVPTGDVNCSELGGKVGLPGGPQVDLVAIASPDGTTGCTEAFNVISEYYEKVPTEGEGPGQKVIDITGGWDCAKAEEPAGSQGAVYCGKGATGLRVETKPSENSTPASPPKLRFPNTTQTVQFTGFDNATNMAQFKLMKWKSGGPDDGQYVEVPGDTKTYRLPLHEHGQVYSAATICSGGDVTIDDKGFGSKPCTPLELLEALNGGTPPLAQIHVDNDDRIATVKEIYHP</sequence>
<gene>
    <name evidence="3" type="ORF">GCM10009754_52600</name>
</gene>
<evidence type="ECO:0000313" key="4">
    <source>
        <dbReference type="Proteomes" id="UP001501116"/>
    </source>
</evidence>
<protein>
    <recommendedName>
        <fullName evidence="5">Lipoprotein</fullName>
    </recommendedName>
</protein>
<dbReference type="PROSITE" id="PS51257">
    <property type="entry name" value="PROKAR_LIPOPROTEIN"/>
    <property type="match status" value="1"/>
</dbReference>
<organism evidence="3 4">
    <name type="scientific">Amycolatopsis minnesotensis</name>
    <dbReference type="NCBI Taxonomy" id="337894"/>
    <lineage>
        <taxon>Bacteria</taxon>
        <taxon>Bacillati</taxon>
        <taxon>Actinomycetota</taxon>
        <taxon>Actinomycetes</taxon>
        <taxon>Pseudonocardiales</taxon>
        <taxon>Pseudonocardiaceae</taxon>
        <taxon>Amycolatopsis</taxon>
    </lineage>
</organism>
<evidence type="ECO:0000256" key="1">
    <source>
        <dbReference type="SAM" id="MobiDB-lite"/>
    </source>
</evidence>
<feature type="chain" id="PRO_5046848329" description="Lipoprotein" evidence="2">
    <location>
        <begin position="33"/>
        <end position="302"/>
    </location>
</feature>
<dbReference type="EMBL" id="BAAANN010000022">
    <property type="protein sequence ID" value="GAA1971725.1"/>
    <property type="molecule type" value="Genomic_DNA"/>
</dbReference>
<dbReference type="Proteomes" id="UP001501116">
    <property type="component" value="Unassembled WGS sequence"/>
</dbReference>
<keyword evidence="2" id="KW-0732">Signal</keyword>
<accession>A0ABP5CZU0</accession>
<reference evidence="4" key="1">
    <citation type="journal article" date="2019" name="Int. J. Syst. Evol. Microbiol.">
        <title>The Global Catalogue of Microorganisms (GCM) 10K type strain sequencing project: providing services to taxonomists for standard genome sequencing and annotation.</title>
        <authorList>
            <consortium name="The Broad Institute Genomics Platform"/>
            <consortium name="The Broad Institute Genome Sequencing Center for Infectious Disease"/>
            <person name="Wu L."/>
            <person name="Ma J."/>
        </authorList>
    </citation>
    <scope>NUCLEOTIDE SEQUENCE [LARGE SCALE GENOMIC DNA]</scope>
    <source>
        <strain evidence="4">JCM 14545</strain>
    </source>
</reference>
<feature type="region of interest" description="Disordered" evidence="1">
    <location>
        <begin position="168"/>
        <end position="188"/>
    </location>
</feature>
<feature type="signal peptide" evidence="2">
    <location>
        <begin position="1"/>
        <end position="32"/>
    </location>
</feature>
<evidence type="ECO:0000256" key="2">
    <source>
        <dbReference type="SAM" id="SignalP"/>
    </source>
</evidence>
<evidence type="ECO:0000313" key="3">
    <source>
        <dbReference type="EMBL" id="GAA1971725.1"/>
    </source>
</evidence>
<evidence type="ECO:0008006" key="5">
    <source>
        <dbReference type="Google" id="ProtNLM"/>
    </source>
</evidence>